<dbReference type="PANTHER" id="PTHR44942:SF4">
    <property type="entry name" value="METHYLTRANSFERASE TYPE 11 DOMAIN-CONTAINING PROTEIN"/>
    <property type="match status" value="1"/>
</dbReference>
<reference evidence="5 6" key="1">
    <citation type="submission" date="2021-05" db="EMBL/GenBank/DDBJ databases">
        <title>Croceibacterium sp. LX-88 genome sequence.</title>
        <authorList>
            <person name="Luo X."/>
        </authorList>
    </citation>
    <scope>NUCLEOTIDE SEQUENCE [LARGE SCALE GENOMIC DNA]</scope>
    <source>
        <strain evidence="5 6">LX-88</strain>
    </source>
</reference>
<dbReference type="RefSeq" id="WP_214536311.1">
    <property type="nucleotide sequence ID" value="NZ_JAHFVK010000002.1"/>
</dbReference>
<proteinExistence type="inferred from homology"/>
<evidence type="ECO:0000256" key="1">
    <source>
        <dbReference type="ARBA" id="ARBA00008361"/>
    </source>
</evidence>
<dbReference type="CDD" id="cd02440">
    <property type="entry name" value="AdoMet_MTases"/>
    <property type="match status" value="1"/>
</dbReference>
<sequence length="259" mass="28300">MTRSHDAVTEDQFGPQAAAYVASPVHAGGEDLDALESAAEREQPVQAADLGSGGGHVAYRLARHAGSVTAIDLSAAMMDAVRDTARQRGLSNIETCVAAAENLPFGDAAFDLLGCRFSAHHWRDFDAGLREARRVLKPGATAIFIDVVSPGHPVFDTHLQAVELLRDPSHVRNYAEAEWTAALARAGFRVRNTQKRRLRMDYQSWVDRMRTPEQHRIAIRSLQQGASTDTATYFSIEPDGSFSLDTLQLEATACRARSI</sequence>
<keyword evidence="6" id="KW-1185">Reference proteome</keyword>
<comment type="caution">
    <text evidence="5">The sequence shown here is derived from an EMBL/GenBank/DDBJ whole genome shotgun (WGS) entry which is preliminary data.</text>
</comment>
<accession>A0ABS5W4J6</accession>
<evidence type="ECO:0000256" key="2">
    <source>
        <dbReference type="ARBA" id="ARBA00022603"/>
    </source>
</evidence>
<evidence type="ECO:0000313" key="5">
    <source>
        <dbReference type="EMBL" id="MBT2134680.1"/>
    </source>
</evidence>
<protein>
    <submittedName>
        <fullName evidence="5">Methyltransferase domain-containing protein</fullName>
    </submittedName>
</protein>
<dbReference type="Proteomes" id="UP000811255">
    <property type="component" value="Unassembled WGS sequence"/>
</dbReference>
<dbReference type="EMBL" id="JAHFVK010000002">
    <property type="protein sequence ID" value="MBT2134680.1"/>
    <property type="molecule type" value="Genomic_DNA"/>
</dbReference>
<dbReference type="GO" id="GO:0032259">
    <property type="term" value="P:methylation"/>
    <property type="evidence" value="ECO:0007669"/>
    <property type="project" value="UniProtKB-KW"/>
</dbReference>
<evidence type="ECO:0000256" key="3">
    <source>
        <dbReference type="ARBA" id="ARBA00022679"/>
    </source>
</evidence>
<keyword evidence="2 5" id="KW-0489">Methyltransferase</keyword>
<dbReference type="InterPro" id="IPR013216">
    <property type="entry name" value="Methyltransf_11"/>
</dbReference>
<gene>
    <name evidence="5" type="ORF">KK137_10070</name>
</gene>
<evidence type="ECO:0000313" key="6">
    <source>
        <dbReference type="Proteomes" id="UP000811255"/>
    </source>
</evidence>
<dbReference type="InterPro" id="IPR029063">
    <property type="entry name" value="SAM-dependent_MTases_sf"/>
</dbReference>
<dbReference type="PANTHER" id="PTHR44942">
    <property type="entry name" value="METHYLTRANSF_11 DOMAIN-CONTAINING PROTEIN"/>
    <property type="match status" value="1"/>
</dbReference>
<dbReference type="Pfam" id="PF08241">
    <property type="entry name" value="Methyltransf_11"/>
    <property type="match status" value="1"/>
</dbReference>
<evidence type="ECO:0000259" key="4">
    <source>
        <dbReference type="Pfam" id="PF08241"/>
    </source>
</evidence>
<keyword evidence="3" id="KW-0808">Transferase</keyword>
<dbReference type="SUPFAM" id="SSF53335">
    <property type="entry name" value="S-adenosyl-L-methionine-dependent methyltransferases"/>
    <property type="match status" value="1"/>
</dbReference>
<dbReference type="GO" id="GO:0008168">
    <property type="term" value="F:methyltransferase activity"/>
    <property type="evidence" value="ECO:0007669"/>
    <property type="project" value="UniProtKB-KW"/>
</dbReference>
<comment type="similarity">
    <text evidence="1">Belongs to the methyltransferase superfamily.</text>
</comment>
<dbReference type="InterPro" id="IPR051052">
    <property type="entry name" value="Diverse_substrate_MTase"/>
</dbReference>
<dbReference type="Gene3D" id="3.40.50.150">
    <property type="entry name" value="Vaccinia Virus protein VP39"/>
    <property type="match status" value="1"/>
</dbReference>
<feature type="domain" description="Methyltransferase type 11" evidence="4">
    <location>
        <begin position="49"/>
        <end position="144"/>
    </location>
</feature>
<name>A0ABS5W4J6_9SPHN</name>
<organism evidence="5 6">
    <name type="scientific">Croceibacterium selenioxidans</name>
    <dbReference type="NCBI Taxonomy" id="2838833"/>
    <lineage>
        <taxon>Bacteria</taxon>
        <taxon>Pseudomonadati</taxon>
        <taxon>Pseudomonadota</taxon>
        <taxon>Alphaproteobacteria</taxon>
        <taxon>Sphingomonadales</taxon>
        <taxon>Erythrobacteraceae</taxon>
        <taxon>Croceibacterium</taxon>
    </lineage>
</organism>